<reference evidence="6" key="1">
    <citation type="submission" date="2020-07" db="EMBL/GenBank/DDBJ databases">
        <title>Complete genome sequencing of Clostridia bacterium strain 12CBH8.</title>
        <authorList>
            <person name="Sakamoto M."/>
            <person name="Murakami T."/>
            <person name="Mori H."/>
        </authorList>
    </citation>
    <scope>NUCLEOTIDE SEQUENCE [LARGE SCALE GENOMIC DNA]</scope>
    <source>
        <strain evidence="6">12CBH8</strain>
    </source>
</reference>
<evidence type="ECO:0000313" key="6">
    <source>
        <dbReference type="Proteomes" id="UP000593890"/>
    </source>
</evidence>
<dbReference type="InterPro" id="IPR014718">
    <property type="entry name" value="GH-type_carb-bd"/>
</dbReference>
<dbReference type="Gene3D" id="1.20.1610.10">
    <property type="entry name" value="alpha-1,2-mannosidases domains"/>
    <property type="match status" value="1"/>
</dbReference>
<dbReference type="InterPro" id="IPR041371">
    <property type="entry name" value="GH92_N"/>
</dbReference>
<dbReference type="InterPro" id="IPR008928">
    <property type="entry name" value="6-hairpin_glycosidase_sf"/>
</dbReference>
<dbReference type="Proteomes" id="UP000593890">
    <property type="component" value="Chromosome"/>
</dbReference>
<dbReference type="NCBIfam" id="TIGR01180">
    <property type="entry name" value="aman2_put"/>
    <property type="match status" value="1"/>
</dbReference>
<dbReference type="GO" id="GO:0005829">
    <property type="term" value="C:cytosol"/>
    <property type="evidence" value="ECO:0007669"/>
    <property type="project" value="TreeGrafter"/>
</dbReference>
<dbReference type="Gene3D" id="2.70.98.10">
    <property type="match status" value="1"/>
</dbReference>
<dbReference type="FunFam" id="1.20.1050.60:FF:000001">
    <property type="entry name" value="Putative alpha-1,2-mannosidase"/>
    <property type="match status" value="1"/>
</dbReference>
<feature type="compositionally biased region" description="Acidic residues" evidence="2">
    <location>
        <begin position="775"/>
        <end position="787"/>
    </location>
</feature>
<dbReference type="PANTHER" id="PTHR12143">
    <property type="entry name" value="PEPTIDE N-GLYCANASE PNGASE -RELATED"/>
    <property type="match status" value="1"/>
</dbReference>
<keyword evidence="1" id="KW-0326">Glycosidase</keyword>
<evidence type="ECO:0000259" key="4">
    <source>
        <dbReference type="PROSITE" id="PS50022"/>
    </source>
</evidence>
<keyword evidence="3" id="KW-0732">Signal</keyword>
<evidence type="ECO:0000256" key="3">
    <source>
        <dbReference type="SAM" id="SignalP"/>
    </source>
</evidence>
<dbReference type="GO" id="GO:0006516">
    <property type="term" value="P:glycoprotein catabolic process"/>
    <property type="evidence" value="ECO:0007669"/>
    <property type="project" value="TreeGrafter"/>
</dbReference>
<organism evidence="5 6">
    <name type="scientific">Solibaculum mannosilyticum</name>
    <dbReference type="NCBI Taxonomy" id="2780922"/>
    <lineage>
        <taxon>Bacteria</taxon>
        <taxon>Bacillati</taxon>
        <taxon>Bacillota</taxon>
        <taxon>Clostridia</taxon>
        <taxon>Eubacteriales</taxon>
        <taxon>Oscillospiraceae</taxon>
        <taxon>Solibaculum</taxon>
    </lineage>
</organism>
<dbReference type="AlphaFoldDB" id="A0A7I8D1Q7"/>
<dbReference type="GO" id="GO:0000224">
    <property type="term" value="F:peptide-N4-(N-acetyl-beta-glucosaminyl)asparagine amidase activity"/>
    <property type="evidence" value="ECO:0007669"/>
    <property type="project" value="TreeGrafter"/>
</dbReference>
<dbReference type="PROSITE" id="PS50022">
    <property type="entry name" value="FA58C_3"/>
    <property type="match status" value="1"/>
</dbReference>
<dbReference type="InterPro" id="IPR000421">
    <property type="entry name" value="FA58C"/>
</dbReference>
<evidence type="ECO:0000256" key="1">
    <source>
        <dbReference type="ARBA" id="ARBA00023295"/>
    </source>
</evidence>
<dbReference type="GO" id="GO:0016798">
    <property type="term" value="F:hydrolase activity, acting on glycosyl bonds"/>
    <property type="evidence" value="ECO:0007669"/>
    <property type="project" value="UniProtKB-KW"/>
</dbReference>
<gene>
    <name evidence="5" type="ORF">C12CBH8_13890</name>
</gene>
<dbReference type="FunFam" id="3.30.2080.10:FF:000001">
    <property type="entry name" value="Alpha-1,2-mannosidase subfamily"/>
    <property type="match status" value="1"/>
</dbReference>
<dbReference type="GO" id="GO:0005975">
    <property type="term" value="P:carbohydrate metabolic process"/>
    <property type="evidence" value="ECO:0007669"/>
    <property type="project" value="InterPro"/>
</dbReference>
<dbReference type="InterPro" id="IPR012939">
    <property type="entry name" value="Glyco_hydro_92"/>
</dbReference>
<feature type="domain" description="F5/8 type C" evidence="4">
    <location>
        <begin position="777"/>
        <end position="931"/>
    </location>
</feature>
<feature type="chain" id="PRO_5031235203" description="F5/8 type C domain-containing protein" evidence="3">
    <location>
        <begin position="27"/>
        <end position="1042"/>
    </location>
</feature>
<proteinExistence type="predicted"/>
<evidence type="ECO:0000313" key="5">
    <source>
        <dbReference type="EMBL" id="BCI60750.1"/>
    </source>
</evidence>
<accession>A0A7I8D1Q7</accession>
<dbReference type="Pfam" id="PF17678">
    <property type="entry name" value="Glyco_hydro_92N"/>
    <property type="match status" value="1"/>
</dbReference>
<dbReference type="Gene3D" id="1.20.1050.60">
    <property type="entry name" value="alpha-1,2-mannosidase"/>
    <property type="match status" value="1"/>
</dbReference>
<protein>
    <recommendedName>
        <fullName evidence="4">F5/8 type C domain-containing protein</fullName>
    </recommendedName>
</protein>
<dbReference type="GO" id="GO:0030246">
    <property type="term" value="F:carbohydrate binding"/>
    <property type="evidence" value="ECO:0007669"/>
    <property type="project" value="InterPro"/>
</dbReference>
<name>A0A7I8D1Q7_9FIRM</name>
<dbReference type="InterPro" id="IPR050883">
    <property type="entry name" value="PNGase"/>
</dbReference>
<dbReference type="InterPro" id="IPR008979">
    <property type="entry name" value="Galactose-bd-like_sf"/>
</dbReference>
<dbReference type="EMBL" id="AP023321">
    <property type="protein sequence ID" value="BCI60750.1"/>
    <property type="molecule type" value="Genomic_DNA"/>
</dbReference>
<keyword evidence="6" id="KW-1185">Reference proteome</keyword>
<dbReference type="InterPro" id="IPR005887">
    <property type="entry name" value="GH92_a_mannosidase_put"/>
</dbReference>
<dbReference type="Gene3D" id="2.60.120.260">
    <property type="entry name" value="Galactose-binding domain-like"/>
    <property type="match status" value="1"/>
</dbReference>
<dbReference type="Pfam" id="PF07971">
    <property type="entry name" value="Glyco_hydro_92"/>
    <property type="match status" value="1"/>
</dbReference>
<dbReference type="PANTHER" id="PTHR12143:SF43">
    <property type="entry name" value="PUTATIVE-RELATED"/>
    <property type="match status" value="1"/>
</dbReference>
<dbReference type="RefSeq" id="WP_215532877.1">
    <property type="nucleotide sequence ID" value="NZ_AP023321.1"/>
</dbReference>
<feature type="signal peptide" evidence="3">
    <location>
        <begin position="1"/>
        <end position="26"/>
    </location>
</feature>
<evidence type="ECO:0000256" key="2">
    <source>
        <dbReference type="SAM" id="MobiDB-lite"/>
    </source>
</evidence>
<feature type="compositionally biased region" description="Basic and acidic residues" evidence="2">
    <location>
        <begin position="753"/>
        <end position="770"/>
    </location>
</feature>
<dbReference type="SUPFAM" id="SSF48208">
    <property type="entry name" value="Six-hairpin glycosidases"/>
    <property type="match status" value="1"/>
</dbReference>
<dbReference type="Gene3D" id="3.30.2080.10">
    <property type="entry name" value="GH92 mannosidase domain"/>
    <property type="match status" value="1"/>
</dbReference>
<dbReference type="SUPFAM" id="SSF49785">
    <property type="entry name" value="Galactose-binding domain-like"/>
    <property type="match status" value="1"/>
</dbReference>
<feature type="region of interest" description="Disordered" evidence="2">
    <location>
        <begin position="747"/>
        <end position="789"/>
    </location>
</feature>
<dbReference type="Pfam" id="PF00754">
    <property type="entry name" value="F5_F8_type_C"/>
    <property type="match status" value="1"/>
</dbReference>
<sequence>MKRLRRLLAIAMVLALSLGILPIAEAVESTSDQTYSHIDYVNPYIGTAYDAAIHSWGQSDYGGTVPSVAPPFGMTKWTPQTRRNSIGTAAYRYDDQYITGFQATHQPAIWMGDFGYLTIMPGVDSVKTSTNDRRLSFTHEDETVSPYYYSVDMDAGSDRTITGEMTATSRTGVLRFTYPENDMANIYVEMTRSGVEGSVVIDPEKGEIYGYNPDRMDSHLGGVSLPNFKGYYVIQFSKPFQTSGVTQDGALKEGVNEITGNNVGAYVTFDTAENEMVEVRVASSFISFDQARDNLKREQYNGNTQLTFDEVKQSVKDTWEEKLDVIDIEGASDEDMHIFYTGMYHSLQYPVEFSEYGRYYSAYDDSIHVGDSYTSFSLWDTFRAQNSMLTLVAPERVPGMINSLINAYHEGGYMPKWPNPSYTNIMIGTPADSVVAEAVNKGLIDGVDLEEAYEAVLKDGMVPPENDTTTWWGDRQTGVPYEARAGLTYYMELGYVPADKTAEAGSNTLEGAYEDWCIAQVAKALGKQDDYEYFIQRSQNYKNMFNPETNLLEARNYNGEFAGGGSGWTEGKQMNYAYCVLQDVTGLMNLMGDNFNSILDNYFATGQNFHSNEPSHHYAYLYDYSGKPSETQRLVRQIADEHYANDPAAGMTGNSDCGQMSSWYLFTAMGFYPVNPASGEYMIGSPFFDKVTIHTGDKDFEIIAHNNSEENMYIQSATLNGEALDIPVLTHEQIVNGGKIEFEMGSAPSDWGSDYRDEALPTYEDTKTPDLPDSWTEEQPEEPEESDNLALTAECTSDAKWTSADIGGSPDKINDGNIQTGFLSGGMPLPAYFTLTWEEPQSFDSMWLYANYNKAQAPYSWDIEVSENGVDNWQTVGTVEDAKWETSQESREGKEFTFDRVENVKGFRIKVNKAYGDWGHYTIHEIEIYDSANRKPTISTGFYKNNVSDINHTIALSSGEMIANATLESGSELQGDVVLAAVLYKDGRMVDTSLEKFALSGNQMNLSISFEVPEGDLTHYEARLMLLDAKNSAPMTKCSSIR</sequence>
<keyword evidence="1" id="KW-0378">Hydrolase</keyword>
<dbReference type="KEGG" id="sman:C12CBH8_13890"/>